<dbReference type="InterPro" id="IPR020846">
    <property type="entry name" value="MFS_dom"/>
</dbReference>
<evidence type="ECO:0000256" key="5">
    <source>
        <dbReference type="ARBA" id="ARBA00022989"/>
    </source>
</evidence>
<dbReference type="CDD" id="cd17502">
    <property type="entry name" value="MFS_Azr1_MDR_like"/>
    <property type="match status" value="1"/>
</dbReference>
<dbReference type="Gene3D" id="1.20.1250.20">
    <property type="entry name" value="MFS general substrate transporter like domains"/>
    <property type="match status" value="2"/>
</dbReference>
<feature type="transmembrane region" description="Helical" evidence="7">
    <location>
        <begin position="352"/>
        <end position="372"/>
    </location>
</feature>
<feature type="transmembrane region" description="Helical" evidence="7">
    <location>
        <begin position="379"/>
        <end position="397"/>
    </location>
</feature>
<feature type="transmembrane region" description="Helical" evidence="7">
    <location>
        <begin position="272"/>
        <end position="295"/>
    </location>
</feature>
<feature type="transmembrane region" description="Helical" evidence="7">
    <location>
        <begin position="141"/>
        <end position="166"/>
    </location>
</feature>
<reference evidence="9" key="2">
    <citation type="submission" date="2023-06" db="EMBL/GenBank/DDBJ databases">
        <authorList>
            <consortium name="Lawrence Berkeley National Laboratory"/>
            <person name="Haridas S."/>
            <person name="Hensen N."/>
            <person name="Bonometti L."/>
            <person name="Westerberg I."/>
            <person name="Brannstrom I.O."/>
            <person name="Guillou S."/>
            <person name="Cros-Aarteil S."/>
            <person name="Calhoun S."/>
            <person name="Kuo A."/>
            <person name="Mondo S."/>
            <person name="Pangilinan J."/>
            <person name="Riley R."/>
            <person name="Labutti K."/>
            <person name="Andreopoulos B."/>
            <person name="Lipzen A."/>
            <person name="Chen C."/>
            <person name="Yanf M."/>
            <person name="Daum C."/>
            <person name="Ng V."/>
            <person name="Clum A."/>
            <person name="Steindorff A."/>
            <person name="Ohm R."/>
            <person name="Martin F."/>
            <person name="Silar P."/>
            <person name="Natvig D."/>
            <person name="Lalanne C."/>
            <person name="Gautier V."/>
            <person name="Ament-Velasquez S.L."/>
            <person name="Kruys A."/>
            <person name="Hutchinson M.I."/>
            <person name="Powell A.J."/>
            <person name="Barry K."/>
            <person name="Miller A.N."/>
            <person name="Grigoriev I.V."/>
            <person name="Debuchy R."/>
            <person name="Gladieux P."/>
            <person name="Thoren M.H."/>
            <person name="Johannesson H."/>
        </authorList>
    </citation>
    <scope>NUCLEOTIDE SEQUENCE</scope>
    <source>
        <strain evidence="9">SMH4131-1</strain>
    </source>
</reference>
<protein>
    <submittedName>
        <fullName evidence="9">Major facilitator superfamily-domain-containing protein</fullName>
    </submittedName>
</protein>
<gene>
    <name evidence="9" type="ORF">B0T19DRAFT_415240</name>
</gene>
<dbReference type="InterPro" id="IPR036259">
    <property type="entry name" value="MFS_trans_sf"/>
</dbReference>
<name>A0AAE0IWL2_9PEZI</name>
<comment type="similarity">
    <text evidence="2">Belongs to the major facilitator superfamily. TCR/Tet family.</text>
</comment>
<dbReference type="InterPro" id="IPR011701">
    <property type="entry name" value="MFS"/>
</dbReference>
<feature type="transmembrane region" description="Helical" evidence="7">
    <location>
        <begin position="315"/>
        <end position="340"/>
    </location>
</feature>
<dbReference type="Proteomes" id="UP001286456">
    <property type="component" value="Unassembled WGS sequence"/>
</dbReference>
<evidence type="ECO:0000313" key="9">
    <source>
        <dbReference type="EMBL" id="KAK3332292.1"/>
    </source>
</evidence>
<dbReference type="SUPFAM" id="SSF103473">
    <property type="entry name" value="MFS general substrate transporter"/>
    <property type="match status" value="2"/>
</dbReference>
<keyword evidence="10" id="KW-1185">Reference proteome</keyword>
<feature type="transmembrane region" description="Helical" evidence="7">
    <location>
        <begin position="178"/>
        <end position="200"/>
    </location>
</feature>
<feature type="transmembrane region" description="Helical" evidence="7">
    <location>
        <begin position="115"/>
        <end position="135"/>
    </location>
</feature>
<dbReference type="FunFam" id="1.20.1720.10:FF:000012">
    <property type="entry name" value="MFS toxin efflux pump (AflT)"/>
    <property type="match status" value="1"/>
</dbReference>
<dbReference type="PANTHER" id="PTHR23501:SF193">
    <property type="entry name" value="MULTIDRUG TRANSPORTER, PUTATIVE (AFU_ORTHOLOGUE AFUA_8G00940)-RELATED"/>
    <property type="match status" value="1"/>
</dbReference>
<keyword evidence="5 7" id="KW-1133">Transmembrane helix</keyword>
<proteinExistence type="inferred from homology"/>
<dbReference type="EMBL" id="JAUEPO010000002">
    <property type="protein sequence ID" value="KAK3332292.1"/>
    <property type="molecule type" value="Genomic_DNA"/>
</dbReference>
<feature type="domain" description="Major facilitator superfamily (MFS) profile" evidence="8">
    <location>
        <begin position="51"/>
        <end position="540"/>
    </location>
</feature>
<organism evidence="9 10">
    <name type="scientific">Cercophora scortea</name>
    <dbReference type="NCBI Taxonomy" id="314031"/>
    <lineage>
        <taxon>Eukaryota</taxon>
        <taxon>Fungi</taxon>
        <taxon>Dikarya</taxon>
        <taxon>Ascomycota</taxon>
        <taxon>Pezizomycotina</taxon>
        <taxon>Sordariomycetes</taxon>
        <taxon>Sordariomycetidae</taxon>
        <taxon>Sordariales</taxon>
        <taxon>Lasiosphaeriaceae</taxon>
        <taxon>Cercophora</taxon>
    </lineage>
</organism>
<keyword evidence="4 7" id="KW-0812">Transmembrane</keyword>
<dbReference type="PROSITE" id="PS50850">
    <property type="entry name" value="MFS"/>
    <property type="match status" value="1"/>
</dbReference>
<evidence type="ECO:0000256" key="4">
    <source>
        <dbReference type="ARBA" id="ARBA00022692"/>
    </source>
</evidence>
<keyword evidence="6 7" id="KW-0472">Membrane</keyword>
<dbReference type="AlphaFoldDB" id="A0AAE0IWL2"/>
<comment type="subcellular location">
    <subcellularLocation>
        <location evidence="1">Membrane</location>
        <topology evidence="1">Multi-pass membrane protein</topology>
    </subcellularLocation>
</comment>
<evidence type="ECO:0000256" key="7">
    <source>
        <dbReference type="SAM" id="Phobius"/>
    </source>
</evidence>
<evidence type="ECO:0000256" key="3">
    <source>
        <dbReference type="ARBA" id="ARBA00022448"/>
    </source>
</evidence>
<evidence type="ECO:0000313" key="10">
    <source>
        <dbReference type="Proteomes" id="UP001286456"/>
    </source>
</evidence>
<evidence type="ECO:0000256" key="2">
    <source>
        <dbReference type="ARBA" id="ARBA00007520"/>
    </source>
</evidence>
<dbReference type="GO" id="GO:0005886">
    <property type="term" value="C:plasma membrane"/>
    <property type="evidence" value="ECO:0007669"/>
    <property type="project" value="TreeGrafter"/>
</dbReference>
<dbReference type="FunFam" id="1.20.1250.20:FF:000196">
    <property type="entry name" value="MFS toxin efflux pump (AflT)"/>
    <property type="match status" value="1"/>
</dbReference>
<evidence type="ECO:0000256" key="1">
    <source>
        <dbReference type="ARBA" id="ARBA00004141"/>
    </source>
</evidence>
<feature type="transmembrane region" description="Helical" evidence="7">
    <location>
        <begin position="206"/>
        <end position="225"/>
    </location>
</feature>
<keyword evidence="3" id="KW-0813">Transport</keyword>
<feature type="transmembrane region" description="Helical" evidence="7">
    <location>
        <begin position="46"/>
        <end position="64"/>
    </location>
</feature>
<dbReference type="GO" id="GO:0022857">
    <property type="term" value="F:transmembrane transporter activity"/>
    <property type="evidence" value="ECO:0007669"/>
    <property type="project" value="InterPro"/>
</dbReference>
<dbReference type="PANTHER" id="PTHR23501">
    <property type="entry name" value="MAJOR FACILITATOR SUPERFAMILY"/>
    <property type="match status" value="1"/>
</dbReference>
<feature type="transmembrane region" description="Helical" evidence="7">
    <location>
        <begin position="517"/>
        <end position="538"/>
    </location>
</feature>
<comment type="caution">
    <text evidence="9">The sequence shown here is derived from an EMBL/GenBank/DDBJ whole genome shotgun (WGS) entry which is preliminary data.</text>
</comment>
<dbReference type="Pfam" id="PF07690">
    <property type="entry name" value="MFS_1"/>
    <property type="match status" value="1"/>
</dbReference>
<feature type="transmembrane region" description="Helical" evidence="7">
    <location>
        <begin position="245"/>
        <end position="266"/>
    </location>
</feature>
<accession>A0AAE0IWL2</accession>
<reference evidence="9" key="1">
    <citation type="journal article" date="2023" name="Mol. Phylogenet. Evol.">
        <title>Genome-scale phylogeny and comparative genomics of the fungal order Sordariales.</title>
        <authorList>
            <person name="Hensen N."/>
            <person name="Bonometti L."/>
            <person name="Westerberg I."/>
            <person name="Brannstrom I.O."/>
            <person name="Guillou S."/>
            <person name="Cros-Aarteil S."/>
            <person name="Calhoun S."/>
            <person name="Haridas S."/>
            <person name="Kuo A."/>
            <person name="Mondo S."/>
            <person name="Pangilinan J."/>
            <person name="Riley R."/>
            <person name="LaButti K."/>
            <person name="Andreopoulos B."/>
            <person name="Lipzen A."/>
            <person name="Chen C."/>
            <person name="Yan M."/>
            <person name="Daum C."/>
            <person name="Ng V."/>
            <person name="Clum A."/>
            <person name="Steindorff A."/>
            <person name="Ohm R.A."/>
            <person name="Martin F."/>
            <person name="Silar P."/>
            <person name="Natvig D.O."/>
            <person name="Lalanne C."/>
            <person name="Gautier V."/>
            <person name="Ament-Velasquez S.L."/>
            <person name="Kruys A."/>
            <person name="Hutchinson M.I."/>
            <person name="Powell A.J."/>
            <person name="Barry K."/>
            <person name="Miller A.N."/>
            <person name="Grigoriev I.V."/>
            <person name="Debuchy R."/>
            <person name="Gladieux P."/>
            <person name="Hiltunen Thoren M."/>
            <person name="Johannesson H."/>
        </authorList>
    </citation>
    <scope>NUCLEOTIDE SEQUENCE</scope>
    <source>
        <strain evidence="9">SMH4131-1</strain>
    </source>
</reference>
<sequence length="553" mass="59043">MAKSAALPVELEKMATVPLSDSDTIPANPAENAAAGDNEPQYPTGVKFWTVMASVTVVAFLMMLDTSIISTAVPRITDEFHSLEDVGWYASAYQLASAALQPLTGKIYTKFTLKWSFLAFFALFELGSTICGAAVSSTMLIVGRAVAGMGASGLMNGGLTIIASAVPLDKRPSVTGSMMGISQLGIVCGPLIGGAFTSYSTWRWCFYINLPVGGLVAVGLCFAHIPDQIKKSSPLLVLRNLHHELDLIGFVLFAPAAIQLLLALQYGGSDYAWNSATVIGLLCGAGATFAVWLFWNWRRGEDALIPLSTMKRRVVWSTSVTQWLLMSTLYCSTYFIPIYFQAVRDATPILSGVYMLSSIVSQLLFAIASGFLVERTGYIIPYTIFAGVLAAVSSGLTSTWSPTTPTGKWVGYMILGGSGRGAGMQMPMLALQAGLQQAELAVAIALLMFFQMLGTAVMLVISNIIFLETLRSQLAALVPDVNIDDIIKAGATGFRKVVSADDLPGVVLAYSNSVDRVFWLITGLGGLSVFTALFMGWVDIRKKKAPAAGSEQA</sequence>
<evidence type="ECO:0000259" key="8">
    <source>
        <dbReference type="PROSITE" id="PS50850"/>
    </source>
</evidence>
<feature type="transmembrane region" description="Helical" evidence="7">
    <location>
        <begin position="443"/>
        <end position="467"/>
    </location>
</feature>
<evidence type="ECO:0000256" key="6">
    <source>
        <dbReference type="ARBA" id="ARBA00023136"/>
    </source>
</evidence>